<dbReference type="Proteomes" id="UP000053477">
    <property type="component" value="Unassembled WGS sequence"/>
</dbReference>
<reference evidence="2 3" key="1">
    <citation type="submission" date="2015-04" db="EMBL/GenBank/DDBJ databases">
        <title>Complete genome sequence of Schizopora paradoxa KUC8140, a cosmopolitan wood degrader in East Asia.</title>
        <authorList>
            <consortium name="DOE Joint Genome Institute"/>
            <person name="Min B."/>
            <person name="Park H."/>
            <person name="Jang Y."/>
            <person name="Kim J.-J."/>
            <person name="Kim K.H."/>
            <person name="Pangilinan J."/>
            <person name="Lipzen A."/>
            <person name="Riley R."/>
            <person name="Grigoriev I.V."/>
            <person name="Spatafora J.W."/>
            <person name="Choi I.-G."/>
        </authorList>
    </citation>
    <scope>NUCLEOTIDE SEQUENCE [LARGE SCALE GENOMIC DNA]</scope>
    <source>
        <strain evidence="2 3">KUC8140</strain>
    </source>
</reference>
<feature type="region of interest" description="Disordered" evidence="1">
    <location>
        <begin position="112"/>
        <end position="144"/>
    </location>
</feature>
<gene>
    <name evidence="2" type="ORF">SCHPADRAFT_767177</name>
</gene>
<protein>
    <submittedName>
        <fullName evidence="2">Uncharacterized protein</fullName>
    </submittedName>
</protein>
<dbReference type="STRING" id="27342.A0A0H2R2M9"/>
<evidence type="ECO:0000313" key="2">
    <source>
        <dbReference type="EMBL" id="KLO03753.1"/>
    </source>
</evidence>
<dbReference type="AlphaFoldDB" id="A0A0H2R2M9"/>
<dbReference type="InParanoid" id="A0A0H2R2M9"/>
<proteinExistence type="predicted"/>
<dbReference type="OrthoDB" id="2686745at2759"/>
<name>A0A0H2R2M9_9AGAM</name>
<evidence type="ECO:0000256" key="1">
    <source>
        <dbReference type="SAM" id="MobiDB-lite"/>
    </source>
</evidence>
<keyword evidence="3" id="KW-1185">Reference proteome</keyword>
<organism evidence="2 3">
    <name type="scientific">Schizopora paradoxa</name>
    <dbReference type="NCBI Taxonomy" id="27342"/>
    <lineage>
        <taxon>Eukaryota</taxon>
        <taxon>Fungi</taxon>
        <taxon>Dikarya</taxon>
        <taxon>Basidiomycota</taxon>
        <taxon>Agaricomycotina</taxon>
        <taxon>Agaricomycetes</taxon>
        <taxon>Hymenochaetales</taxon>
        <taxon>Schizoporaceae</taxon>
        <taxon>Schizopora</taxon>
    </lineage>
</organism>
<feature type="non-terminal residue" evidence="2">
    <location>
        <position position="1"/>
    </location>
</feature>
<feature type="compositionally biased region" description="Polar residues" evidence="1">
    <location>
        <begin position="1"/>
        <end position="12"/>
    </location>
</feature>
<sequence>PSNDPNDNQTPPEQRELIPKPSGEAGRIKRNGYNLKTMLCGIGWTSEEYMSVQKYMRELAKEHLNTDEILTKQSKKSLKKVYELAKNAYPEKLMYFENDWAIDDFLGSILKNSSSRSKRKQKDSTGKSDDGGGNSEDDDGAGEE</sequence>
<feature type="region of interest" description="Disordered" evidence="1">
    <location>
        <begin position="1"/>
        <end position="29"/>
    </location>
</feature>
<feature type="compositionally biased region" description="Acidic residues" evidence="1">
    <location>
        <begin position="135"/>
        <end position="144"/>
    </location>
</feature>
<accession>A0A0H2R2M9</accession>
<evidence type="ECO:0000313" key="3">
    <source>
        <dbReference type="Proteomes" id="UP000053477"/>
    </source>
</evidence>
<dbReference type="EMBL" id="KQ087086">
    <property type="protein sequence ID" value="KLO03753.1"/>
    <property type="molecule type" value="Genomic_DNA"/>
</dbReference>